<dbReference type="FunFam" id="1.10.238.10:FF:000055">
    <property type="entry name" value="Intersectin-1 isoform 1"/>
    <property type="match status" value="1"/>
</dbReference>
<evidence type="ECO:0000256" key="1">
    <source>
        <dbReference type="ARBA" id="ARBA00022443"/>
    </source>
</evidence>
<keyword evidence="1 3" id="KW-0728">SH3 domain</keyword>
<dbReference type="SUPFAM" id="SSF47473">
    <property type="entry name" value="EF-hand"/>
    <property type="match status" value="2"/>
</dbReference>
<dbReference type="AlphaFoldDB" id="A0A9P1IML8"/>
<feature type="region of interest" description="Disordered" evidence="4">
    <location>
        <begin position="608"/>
        <end position="655"/>
    </location>
</feature>
<evidence type="ECO:0000256" key="2">
    <source>
        <dbReference type="ARBA" id="ARBA00022837"/>
    </source>
</evidence>
<feature type="domain" description="SH3" evidence="5">
    <location>
        <begin position="657"/>
        <end position="718"/>
    </location>
</feature>
<keyword evidence="9" id="KW-1185">Reference proteome</keyword>
<feature type="region of interest" description="Disordered" evidence="4">
    <location>
        <begin position="328"/>
        <end position="354"/>
    </location>
</feature>
<feature type="domain" description="SH3" evidence="5">
    <location>
        <begin position="774"/>
        <end position="833"/>
    </location>
</feature>
<dbReference type="Gene3D" id="1.10.238.10">
    <property type="entry name" value="EF-hand"/>
    <property type="match status" value="2"/>
</dbReference>
<dbReference type="GO" id="GO:0150007">
    <property type="term" value="P:clathrin-dependent synaptic vesicle endocytosis"/>
    <property type="evidence" value="ECO:0007669"/>
    <property type="project" value="TreeGrafter"/>
</dbReference>
<dbReference type="InterPro" id="IPR011992">
    <property type="entry name" value="EF-hand-dom_pair"/>
</dbReference>
<protein>
    <submittedName>
        <fullName evidence="8">Uncharacterized protein</fullName>
    </submittedName>
</protein>
<dbReference type="PANTHER" id="PTHR11216">
    <property type="entry name" value="EH DOMAIN"/>
    <property type="match status" value="1"/>
</dbReference>
<dbReference type="Pfam" id="PF14604">
    <property type="entry name" value="SH3_9"/>
    <property type="match status" value="1"/>
</dbReference>
<accession>A0A9P1IML8</accession>
<dbReference type="InterPro" id="IPR036028">
    <property type="entry name" value="SH3-like_dom_sf"/>
</dbReference>
<feature type="domain" description="EF-hand" evidence="7">
    <location>
        <begin position="44"/>
        <end position="79"/>
    </location>
</feature>
<reference evidence="8" key="1">
    <citation type="submission" date="2022-11" db="EMBL/GenBank/DDBJ databases">
        <authorList>
            <person name="Kikuchi T."/>
        </authorList>
    </citation>
    <scope>NUCLEOTIDE SEQUENCE</scope>
    <source>
        <strain evidence="8">PS1010</strain>
    </source>
</reference>
<evidence type="ECO:0000313" key="9">
    <source>
        <dbReference type="Proteomes" id="UP001152747"/>
    </source>
</evidence>
<gene>
    <name evidence="8" type="ORF">CAMP_LOCUS11082</name>
</gene>
<dbReference type="InterPro" id="IPR018247">
    <property type="entry name" value="EF_Hand_1_Ca_BS"/>
</dbReference>
<proteinExistence type="predicted"/>
<dbReference type="GO" id="GO:0005509">
    <property type="term" value="F:calcium ion binding"/>
    <property type="evidence" value="ECO:0007669"/>
    <property type="project" value="InterPro"/>
</dbReference>
<dbReference type="OrthoDB" id="2015333at2759"/>
<dbReference type="InterPro" id="IPR000261">
    <property type="entry name" value="EH_dom"/>
</dbReference>
<dbReference type="PRINTS" id="PR00452">
    <property type="entry name" value="SH3DOMAIN"/>
</dbReference>
<dbReference type="Gene3D" id="2.30.30.40">
    <property type="entry name" value="SH3 Domains"/>
    <property type="match status" value="5"/>
</dbReference>
<dbReference type="CDD" id="cd00052">
    <property type="entry name" value="EH"/>
    <property type="match status" value="2"/>
</dbReference>
<evidence type="ECO:0000256" key="4">
    <source>
        <dbReference type="SAM" id="MobiDB-lite"/>
    </source>
</evidence>
<dbReference type="GO" id="GO:0042734">
    <property type="term" value="C:presynaptic membrane"/>
    <property type="evidence" value="ECO:0007669"/>
    <property type="project" value="TreeGrafter"/>
</dbReference>
<dbReference type="CDD" id="cd00174">
    <property type="entry name" value="SH3"/>
    <property type="match status" value="2"/>
</dbReference>
<dbReference type="Pfam" id="PF07653">
    <property type="entry name" value="SH3_2"/>
    <property type="match status" value="1"/>
</dbReference>
<dbReference type="SUPFAM" id="SSF50044">
    <property type="entry name" value="SH3-domain"/>
    <property type="match status" value="5"/>
</dbReference>
<feature type="domain" description="SH3" evidence="5">
    <location>
        <begin position="1043"/>
        <end position="1103"/>
    </location>
</feature>
<feature type="compositionally biased region" description="Polar residues" evidence="4">
    <location>
        <begin position="645"/>
        <end position="654"/>
    </location>
</feature>
<feature type="region of interest" description="Disordered" evidence="4">
    <location>
        <begin position="104"/>
        <end position="157"/>
    </location>
</feature>
<evidence type="ECO:0000256" key="3">
    <source>
        <dbReference type="PROSITE-ProRule" id="PRU00192"/>
    </source>
</evidence>
<dbReference type="Proteomes" id="UP001152747">
    <property type="component" value="Unassembled WGS sequence"/>
</dbReference>
<feature type="region of interest" description="Disordered" evidence="4">
    <location>
        <begin position="404"/>
        <end position="427"/>
    </location>
</feature>
<comment type="caution">
    <text evidence="8">The sequence shown here is derived from an EMBL/GenBank/DDBJ whole genome shotgun (WGS) entry which is preliminary data.</text>
</comment>
<dbReference type="PANTHER" id="PTHR11216:SF170">
    <property type="entry name" value="DYNAMIN ASSOCIATED PROTEIN 160, ISOFORM D"/>
    <property type="match status" value="1"/>
</dbReference>
<dbReference type="GO" id="GO:0060090">
    <property type="term" value="F:molecular adaptor activity"/>
    <property type="evidence" value="ECO:0007669"/>
    <property type="project" value="TreeGrafter"/>
</dbReference>
<feature type="region of interest" description="Disordered" evidence="4">
    <location>
        <begin position="834"/>
        <end position="857"/>
    </location>
</feature>
<evidence type="ECO:0000259" key="6">
    <source>
        <dbReference type="PROSITE" id="PS50031"/>
    </source>
</evidence>
<evidence type="ECO:0000313" key="8">
    <source>
        <dbReference type="EMBL" id="CAI5448445.1"/>
    </source>
</evidence>
<organism evidence="8 9">
    <name type="scientific">Caenorhabditis angaria</name>
    <dbReference type="NCBI Taxonomy" id="860376"/>
    <lineage>
        <taxon>Eukaryota</taxon>
        <taxon>Metazoa</taxon>
        <taxon>Ecdysozoa</taxon>
        <taxon>Nematoda</taxon>
        <taxon>Chromadorea</taxon>
        <taxon>Rhabditida</taxon>
        <taxon>Rhabditina</taxon>
        <taxon>Rhabditomorpha</taxon>
        <taxon>Rhabditoidea</taxon>
        <taxon>Rhabditidae</taxon>
        <taxon>Peloderinae</taxon>
        <taxon>Caenorhabditis</taxon>
    </lineage>
</organism>
<feature type="compositionally biased region" description="Basic and acidic residues" evidence="4">
    <location>
        <begin position="418"/>
        <end position="427"/>
    </location>
</feature>
<dbReference type="PROSITE" id="PS50002">
    <property type="entry name" value="SH3"/>
    <property type="match status" value="5"/>
</dbReference>
<feature type="compositionally biased region" description="Polar residues" evidence="4">
    <location>
        <begin position="116"/>
        <end position="131"/>
    </location>
</feature>
<dbReference type="SMART" id="SM00027">
    <property type="entry name" value="EH"/>
    <property type="match status" value="2"/>
</dbReference>
<dbReference type="Pfam" id="PF00018">
    <property type="entry name" value="SH3_1"/>
    <property type="match status" value="3"/>
</dbReference>
<evidence type="ECO:0000259" key="7">
    <source>
        <dbReference type="PROSITE" id="PS50222"/>
    </source>
</evidence>
<dbReference type="GO" id="GO:0097708">
    <property type="term" value="C:intracellular vesicle"/>
    <property type="evidence" value="ECO:0007669"/>
    <property type="project" value="TreeGrafter"/>
</dbReference>
<dbReference type="InterPro" id="IPR002048">
    <property type="entry name" value="EF_hand_dom"/>
</dbReference>
<feature type="domain" description="SH3" evidence="5">
    <location>
        <begin position="884"/>
        <end position="942"/>
    </location>
</feature>
<dbReference type="Pfam" id="PF12763">
    <property type="entry name" value="EH"/>
    <property type="match status" value="2"/>
</dbReference>
<dbReference type="PROSITE" id="PS00018">
    <property type="entry name" value="EF_HAND_1"/>
    <property type="match status" value="2"/>
</dbReference>
<feature type="domain" description="EH" evidence="6">
    <location>
        <begin position="12"/>
        <end position="100"/>
    </location>
</feature>
<feature type="region of interest" description="Disordered" evidence="4">
    <location>
        <begin position="282"/>
        <end position="309"/>
    </location>
</feature>
<keyword evidence="2" id="KW-0106">Calcium</keyword>
<dbReference type="PROSITE" id="PS50031">
    <property type="entry name" value="EH"/>
    <property type="match status" value="2"/>
</dbReference>
<evidence type="ECO:0000259" key="5">
    <source>
        <dbReference type="PROSITE" id="PS50002"/>
    </source>
</evidence>
<dbReference type="InterPro" id="IPR001452">
    <property type="entry name" value="SH3_domain"/>
</dbReference>
<dbReference type="CDD" id="cd11837">
    <property type="entry name" value="SH3_Intersectin_2"/>
    <property type="match status" value="1"/>
</dbReference>
<feature type="domain" description="SH3" evidence="5">
    <location>
        <begin position="965"/>
        <end position="1028"/>
    </location>
</feature>
<sequence>MNSNPWEVSETEYQKNVQLFNQLSGGQPYMDANTARNALMRSNLPPQILAQIWALSDLDKDGRLDIREYSIAMRLAFNCIAGMPLPPQLPPSLLIVPSRSVPFQAQTLPRPPPPSQHQQWISNSRQGSIDQGTPERRMSQSYQQPFGASYPTAPPAQRSMSISSASGVAANNDRGIFEGRQLENWAIPHHNKLKYSQLFNALDKDRLGFLNTQISRSALGLSGLSTPALAHIWFLSDVNRDGKLSVDEYCISQFMIEMFKAGYALPQITPPELVRMCGISRSANNTPELEPGSEPPQKTPTLKTFEDKRQDNLARGQAELERRRQVLEEEENRRRAELEKKEREEQARRERERLEKERQLEMEREAEMERQRILAQQREEAERIRRAELDKRREEEEKQKQILAEKAKVKQMTSQKQQESERLAQRQQREKTLSFQLQALDEKATDIEIDIGKAKENVAEVTGGIEGMRSARDEKVGKIKELQQENQKLAIESQEMGHQLLQMQSTHKETTSRKNELENLRKKRDELKRFVEDSATKLVEAKEKNQVLREKLEENEEKYKNDGYAKLLAKREEYRKVFELFVHAQTQARSKLDLLKAREPEPVAQVASTNGFSENPFGASDPFASDPFPKSSAPTSANPKIPISESRNSVNSQIDSHETTKCRALFAFEARSEDELSFEPGDVIIVFQSHSGEPGWKAGQLHDRVGWFPEAFVEPIANVPQNVNAPPIQNMPPNMTPSCSLDQIPEEAQALRKAEIAKAMGTNGNNVAGGVVEPVLCQCIAQFQWRARNEDDLSFAKGDTIDVIEKQEMKWRGRKSTGESGWFPKSYVKVVGADSNSQSATPTDTPNKTVQSPSSNALPQYDVVPGAISNNAQYDTVPNSLGSSSDDWFIATYDFEAAEPTDLALKVGDRILVLEKNDDWWKGRCNGKEGIFPANYVEKATSPGTAATEVTSPTSSIPRVAGDPLVICHAKAVVEFVASAPNQLAIKVGDLIKVREKSAAGWWEGEIERGGKLLAGWFPGEYVKVVGENGAGTPKLSISGQGTATTTAIALFDYEANQADELSFSTGDLIVITDKVDSEWWTGHKHQNPAKSGLFPANYVQLQ</sequence>
<dbReference type="PROSITE" id="PS50222">
    <property type="entry name" value="EF_HAND_2"/>
    <property type="match status" value="1"/>
</dbReference>
<feature type="domain" description="EH" evidence="6">
    <location>
        <begin position="191"/>
        <end position="274"/>
    </location>
</feature>
<dbReference type="EMBL" id="CANHGI010000004">
    <property type="protein sequence ID" value="CAI5448445.1"/>
    <property type="molecule type" value="Genomic_DNA"/>
</dbReference>
<dbReference type="SMART" id="SM00326">
    <property type="entry name" value="SH3"/>
    <property type="match status" value="5"/>
</dbReference>
<dbReference type="GO" id="GO:0005737">
    <property type="term" value="C:cytoplasm"/>
    <property type="evidence" value="ECO:0007669"/>
    <property type="project" value="TreeGrafter"/>
</dbReference>
<name>A0A9P1IML8_9PELO</name>